<name>A0A6A4JW27_APOLU</name>
<evidence type="ECO:0000313" key="1">
    <source>
        <dbReference type="EMBL" id="KAF6210298.1"/>
    </source>
</evidence>
<comment type="caution">
    <text evidence="1">The sequence shown here is derived from an EMBL/GenBank/DDBJ whole genome shotgun (WGS) entry which is preliminary data.</text>
</comment>
<accession>A0A6A4JW27</accession>
<evidence type="ECO:0000313" key="2">
    <source>
        <dbReference type="Proteomes" id="UP000466442"/>
    </source>
</evidence>
<dbReference type="EMBL" id="WIXP02000005">
    <property type="protein sequence ID" value="KAF6210298.1"/>
    <property type="molecule type" value="Genomic_DNA"/>
</dbReference>
<protein>
    <submittedName>
        <fullName evidence="1">Uncharacterized protein</fullName>
    </submittedName>
</protein>
<keyword evidence="2" id="KW-1185">Reference proteome</keyword>
<proteinExistence type="predicted"/>
<dbReference type="Proteomes" id="UP000466442">
    <property type="component" value="Linkage Group LG5"/>
</dbReference>
<gene>
    <name evidence="1" type="ORF">GE061_013402</name>
</gene>
<reference evidence="1" key="1">
    <citation type="journal article" date="2021" name="Mol. Ecol. Resour.">
        <title>Apolygus lucorum genome provides insights into omnivorousness and mesophyll feeding.</title>
        <authorList>
            <person name="Liu Y."/>
            <person name="Liu H."/>
            <person name="Wang H."/>
            <person name="Huang T."/>
            <person name="Liu B."/>
            <person name="Yang B."/>
            <person name="Yin L."/>
            <person name="Li B."/>
            <person name="Zhang Y."/>
            <person name="Zhang S."/>
            <person name="Jiang F."/>
            <person name="Zhang X."/>
            <person name="Ren Y."/>
            <person name="Wang B."/>
            <person name="Wang S."/>
            <person name="Lu Y."/>
            <person name="Wu K."/>
            <person name="Fan W."/>
            <person name="Wang G."/>
        </authorList>
    </citation>
    <scope>NUCLEOTIDE SEQUENCE</scope>
    <source>
        <strain evidence="1">12Hb</strain>
    </source>
</reference>
<organism evidence="1 2">
    <name type="scientific">Apolygus lucorum</name>
    <name type="common">Small green plant bug</name>
    <name type="synonym">Lygocoris lucorum</name>
    <dbReference type="NCBI Taxonomy" id="248454"/>
    <lineage>
        <taxon>Eukaryota</taxon>
        <taxon>Metazoa</taxon>
        <taxon>Ecdysozoa</taxon>
        <taxon>Arthropoda</taxon>
        <taxon>Hexapoda</taxon>
        <taxon>Insecta</taxon>
        <taxon>Pterygota</taxon>
        <taxon>Neoptera</taxon>
        <taxon>Paraneoptera</taxon>
        <taxon>Hemiptera</taxon>
        <taxon>Heteroptera</taxon>
        <taxon>Panheteroptera</taxon>
        <taxon>Cimicomorpha</taxon>
        <taxon>Miridae</taxon>
        <taxon>Mirini</taxon>
        <taxon>Apolygus</taxon>
    </lineage>
</organism>
<dbReference type="AlphaFoldDB" id="A0A6A4JW27"/>
<sequence length="226" mass="25700">MNHEPNTQERIIVQNVTEIGRFRDVLPGDQSCCSVLKKNSVHKTNLARLGTNLEAAHLKKLEAFIRTHRIDAGKLEFKERLALQWVESKGTSSALDRRGRGSPGLSSQKGFFQGSDARVEPSVSRFVPHFPQNKKFVFEVMPQRELSDCRLPDLPDRHQEPQIITSFSQETLPMESLFIPVAGQKPSQEAVKIMSNLWDLRKQKQTDCYVDGNGTKTQPWNFKVSK</sequence>